<evidence type="ECO:0000256" key="1">
    <source>
        <dbReference type="SAM" id="MobiDB-lite"/>
    </source>
</evidence>
<evidence type="ECO:0000313" key="2">
    <source>
        <dbReference type="EMBL" id="KAJ9484558.1"/>
    </source>
</evidence>
<gene>
    <name evidence="2" type="ORF">VN97_g8807</name>
</gene>
<feature type="compositionally biased region" description="Polar residues" evidence="1">
    <location>
        <begin position="81"/>
        <end position="93"/>
    </location>
</feature>
<evidence type="ECO:0000313" key="3">
    <source>
        <dbReference type="Proteomes" id="UP001227192"/>
    </source>
</evidence>
<feature type="compositionally biased region" description="Basic and acidic residues" evidence="1">
    <location>
        <begin position="69"/>
        <end position="80"/>
    </location>
</feature>
<protein>
    <submittedName>
        <fullName evidence="2">Uncharacterized protein</fullName>
    </submittedName>
</protein>
<proteinExistence type="predicted"/>
<reference evidence="2" key="2">
    <citation type="journal article" date="2016" name="Fungal Biol.">
        <title>Ochratoxin A production by Penicillium thymicola.</title>
        <authorList>
            <person name="Nguyen H.D.T."/>
            <person name="McMullin D.R."/>
            <person name="Ponomareva E."/>
            <person name="Riley R."/>
            <person name="Pomraning K.R."/>
            <person name="Baker S.E."/>
            <person name="Seifert K.A."/>
        </authorList>
    </citation>
    <scope>NUCLEOTIDE SEQUENCE</scope>
    <source>
        <strain evidence="2">DAOM 180753</strain>
    </source>
</reference>
<name>A0AAI9X5U3_PENTH</name>
<feature type="compositionally biased region" description="Polar residues" evidence="1">
    <location>
        <begin position="45"/>
        <end position="68"/>
    </location>
</feature>
<dbReference type="AlphaFoldDB" id="A0AAI9X5U3"/>
<feature type="region of interest" description="Disordered" evidence="1">
    <location>
        <begin position="38"/>
        <end position="142"/>
    </location>
</feature>
<reference evidence="2" key="1">
    <citation type="submission" date="2015-06" db="EMBL/GenBank/DDBJ databases">
        <authorList>
            <person name="Nguyen H."/>
        </authorList>
    </citation>
    <scope>NUCLEOTIDE SEQUENCE</scope>
    <source>
        <strain evidence="2">DAOM 180753</strain>
    </source>
</reference>
<organism evidence="2 3">
    <name type="scientific">Penicillium thymicola</name>
    <dbReference type="NCBI Taxonomy" id="293382"/>
    <lineage>
        <taxon>Eukaryota</taxon>
        <taxon>Fungi</taxon>
        <taxon>Dikarya</taxon>
        <taxon>Ascomycota</taxon>
        <taxon>Pezizomycotina</taxon>
        <taxon>Eurotiomycetes</taxon>
        <taxon>Eurotiomycetidae</taxon>
        <taxon>Eurotiales</taxon>
        <taxon>Aspergillaceae</taxon>
        <taxon>Penicillium</taxon>
    </lineage>
</organism>
<dbReference type="Proteomes" id="UP001227192">
    <property type="component" value="Unassembled WGS sequence"/>
</dbReference>
<accession>A0AAI9X5U3</accession>
<comment type="caution">
    <text evidence="2">The sequence shown here is derived from an EMBL/GenBank/DDBJ whole genome shotgun (WGS) entry which is preliminary data.</text>
</comment>
<keyword evidence="3" id="KW-1185">Reference proteome</keyword>
<dbReference type="EMBL" id="LACB01000330">
    <property type="protein sequence ID" value="KAJ9484558.1"/>
    <property type="molecule type" value="Genomic_DNA"/>
</dbReference>
<feature type="compositionally biased region" description="Basic and acidic residues" evidence="1">
    <location>
        <begin position="116"/>
        <end position="142"/>
    </location>
</feature>
<sequence>MGSFFMRAIPRNLARNTSRRIIRFLRMNLANFNSGYPPLARFYATSGQSSNVSNPIASSPESQAINKSRSLEGRHSDTADTRSTQSPISSSNKAELGSETHEGEEQTPTDAQMKNDPGKPTEVKRKNVEKAGKKPLGPEDHQ</sequence>